<dbReference type="InterPro" id="IPR026673">
    <property type="entry name" value="SPEC3/Stum"/>
</dbReference>
<sequence length="79" mass="8894">MFSAFSVLCCADSSCESRLTSFGTNLLAAFLQLITCPLVIGFIWSIIWGVLFIQIARKWFISSIDNRYSSVDCCPCARW</sequence>
<dbReference type="GO" id="GO:0071683">
    <property type="term" value="C:sensory dendrite"/>
    <property type="evidence" value="ECO:0007669"/>
    <property type="project" value="TreeGrafter"/>
</dbReference>
<keyword evidence="6" id="KW-1185">Reference proteome</keyword>
<dbReference type="WBParaSite" id="Hba_17594">
    <property type="protein sequence ID" value="Hba_17594"/>
    <property type="gene ID" value="Hba_17594"/>
</dbReference>
<evidence type="ECO:0000313" key="7">
    <source>
        <dbReference type="WBParaSite" id="Hba_17594"/>
    </source>
</evidence>
<name>A0A1I7XIL8_HETBA</name>
<proteinExistence type="predicted"/>
<dbReference type="PANTHER" id="PTHR21676:SF6">
    <property type="entry name" value="PROTEIN STUM"/>
    <property type="match status" value="1"/>
</dbReference>
<reference evidence="7" key="1">
    <citation type="submission" date="2016-11" db="UniProtKB">
        <authorList>
            <consortium name="WormBaseParasite"/>
        </authorList>
    </citation>
    <scope>IDENTIFICATION</scope>
</reference>
<evidence type="ECO:0000256" key="1">
    <source>
        <dbReference type="ARBA" id="ARBA00004141"/>
    </source>
</evidence>
<dbReference type="PANTHER" id="PTHR21676">
    <property type="entry name" value="PROTEIN STUM"/>
    <property type="match status" value="1"/>
</dbReference>
<dbReference type="GO" id="GO:0019230">
    <property type="term" value="P:proprioception"/>
    <property type="evidence" value="ECO:0007669"/>
    <property type="project" value="TreeGrafter"/>
</dbReference>
<evidence type="ECO:0000256" key="4">
    <source>
        <dbReference type="ARBA" id="ARBA00023136"/>
    </source>
</evidence>
<dbReference type="Proteomes" id="UP000095283">
    <property type="component" value="Unplaced"/>
</dbReference>
<protein>
    <submittedName>
        <fullName evidence="7">Frizzled domain-containing protein</fullName>
    </submittedName>
</protein>
<feature type="transmembrane region" description="Helical" evidence="5">
    <location>
        <begin position="27"/>
        <end position="53"/>
    </location>
</feature>
<organism evidence="6 7">
    <name type="scientific">Heterorhabditis bacteriophora</name>
    <name type="common">Entomopathogenic nematode worm</name>
    <dbReference type="NCBI Taxonomy" id="37862"/>
    <lineage>
        <taxon>Eukaryota</taxon>
        <taxon>Metazoa</taxon>
        <taxon>Ecdysozoa</taxon>
        <taxon>Nematoda</taxon>
        <taxon>Chromadorea</taxon>
        <taxon>Rhabditida</taxon>
        <taxon>Rhabditina</taxon>
        <taxon>Rhabditomorpha</taxon>
        <taxon>Strongyloidea</taxon>
        <taxon>Heterorhabditidae</taxon>
        <taxon>Heterorhabditis</taxon>
    </lineage>
</organism>
<dbReference type="AlphaFoldDB" id="A0A1I7XIL8"/>
<keyword evidence="2 5" id="KW-0812">Transmembrane</keyword>
<accession>A0A1I7XIL8</accession>
<dbReference type="GO" id="GO:0042330">
    <property type="term" value="P:taxis"/>
    <property type="evidence" value="ECO:0007669"/>
    <property type="project" value="TreeGrafter"/>
</dbReference>
<dbReference type="Pfam" id="PF15795">
    <property type="entry name" value="Spec3"/>
    <property type="match status" value="1"/>
</dbReference>
<keyword evidence="4 5" id="KW-0472">Membrane</keyword>
<keyword evidence="3 5" id="KW-1133">Transmembrane helix</keyword>
<evidence type="ECO:0000256" key="5">
    <source>
        <dbReference type="SAM" id="Phobius"/>
    </source>
</evidence>
<dbReference type="GO" id="GO:0050954">
    <property type="term" value="P:sensory perception of mechanical stimulus"/>
    <property type="evidence" value="ECO:0007669"/>
    <property type="project" value="TreeGrafter"/>
</dbReference>
<comment type="subcellular location">
    <subcellularLocation>
        <location evidence="1">Membrane</location>
        <topology evidence="1">Multi-pass membrane protein</topology>
    </subcellularLocation>
</comment>
<evidence type="ECO:0000256" key="2">
    <source>
        <dbReference type="ARBA" id="ARBA00022692"/>
    </source>
</evidence>
<dbReference type="GO" id="GO:0016020">
    <property type="term" value="C:membrane"/>
    <property type="evidence" value="ECO:0007669"/>
    <property type="project" value="UniProtKB-SubCell"/>
</dbReference>
<evidence type="ECO:0000256" key="3">
    <source>
        <dbReference type="ARBA" id="ARBA00022989"/>
    </source>
</evidence>
<evidence type="ECO:0000313" key="6">
    <source>
        <dbReference type="Proteomes" id="UP000095283"/>
    </source>
</evidence>